<evidence type="ECO:0000313" key="1">
    <source>
        <dbReference type="EMBL" id="MBD2754974.1"/>
    </source>
</evidence>
<dbReference type="AlphaFoldDB" id="A0A927GEN2"/>
<comment type="caution">
    <text evidence="1">The sequence shown here is derived from an EMBL/GenBank/DDBJ whole genome shotgun (WGS) entry which is preliminary data.</text>
</comment>
<name>A0A927GEN2_9BACT</name>
<accession>A0A927GEN2</accession>
<evidence type="ECO:0000313" key="2">
    <source>
        <dbReference type="Proteomes" id="UP000653797"/>
    </source>
</evidence>
<dbReference type="Proteomes" id="UP000653797">
    <property type="component" value="Unassembled WGS sequence"/>
</dbReference>
<protein>
    <submittedName>
        <fullName evidence="1">Uncharacterized protein</fullName>
    </submittedName>
</protein>
<keyword evidence="2" id="KW-1185">Reference proteome</keyword>
<dbReference type="RefSeq" id="WP_191040604.1">
    <property type="nucleotide sequence ID" value="NZ_JACXAA010000007.1"/>
</dbReference>
<reference evidence="1" key="1">
    <citation type="submission" date="2020-09" db="EMBL/GenBank/DDBJ databases">
        <authorList>
            <person name="Kim M.K."/>
        </authorList>
    </citation>
    <scope>NUCLEOTIDE SEQUENCE</scope>
    <source>
        <strain evidence="1">BT704</strain>
    </source>
</reference>
<proteinExistence type="predicted"/>
<dbReference type="EMBL" id="JACXAA010000007">
    <property type="protein sequence ID" value="MBD2754974.1"/>
    <property type="molecule type" value="Genomic_DNA"/>
</dbReference>
<gene>
    <name evidence="1" type="ORF">IC230_18875</name>
</gene>
<sequence length="82" mass="9514">MRLLTYCVLWILFSYLLWLNGLNVNVLTSPNHTTTSTTYTLTGKNRIACEPKNKRIRKRNKLTQINAQLTSDSMTRLRTNTP</sequence>
<organism evidence="1 2">
    <name type="scientific">Spirosoma validum</name>
    <dbReference type="NCBI Taxonomy" id="2771355"/>
    <lineage>
        <taxon>Bacteria</taxon>
        <taxon>Pseudomonadati</taxon>
        <taxon>Bacteroidota</taxon>
        <taxon>Cytophagia</taxon>
        <taxon>Cytophagales</taxon>
        <taxon>Cytophagaceae</taxon>
        <taxon>Spirosoma</taxon>
    </lineage>
</organism>